<dbReference type="InterPro" id="IPR042118">
    <property type="entry name" value="QueA_dom1"/>
</dbReference>
<dbReference type="Gene3D" id="3.40.1780.10">
    <property type="entry name" value="QueA-like"/>
    <property type="match status" value="1"/>
</dbReference>
<keyword evidence="4" id="KW-0671">Queuosine biosynthesis</keyword>
<organism evidence="5 6">
    <name type="scientific">Dulcicalothrix desertica PCC 7102</name>
    <dbReference type="NCBI Taxonomy" id="232991"/>
    <lineage>
        <taxon>Bacteria</taxon>
        <taxon>Bacillati</taxon>
        <taxon>Cyanobacteriota</taxon>
        <taxon>Cyanophyceae</taxon>
        <taxon>Nostocales</taxon>
        <taxon>Calotrichaceae</taxon>
        <taxon>Dulcicalothrix</taxon>
    </lineage>
</organism>
<evidence type="ECO:0000256" key="4">
    <source>
        <dbReference type="ARBA" id="ARBA00022785"/>
    </source>
</evidence>
<dbReference type="InterPro" id="IPR003699">
    <property type="entry name" value="QueA"/>
</dbReference>
<dbReference type="OrthoDB" id="9783887at2"/>
<dbReference type="PANTHER" id="PTHR30307:SF0">
    <property type="entry name" value="S-ADENOSYLMETHIONINE:TRNA RIBOSYLTRANSFERASE-ISOMERASE"/>
    <property type="match status" value="1"/>
</dbReference>
<sequence length="349" mass="39306">MKAPFSFTLPNELAASLPPERRGIARDHVRLMVINRDNYEVEHSKFNHLGAFLRPNDLLVFNSSRTLPAAIDGYEVTHGQLVQVRLAQHLPDDNWLALLLCQPGENFACPLQSGMQIKFSPELSAVVLERDNNIPRLWKLRFSVGGTQLIDKIYKLGQPIRYEYVSAPWDLDYYQTVYATEPGSAEMPSAGRAFTWELMFSLKRQLIQTAYITLHTGLSSYMDDELDAKHPASEEEYLISESTANKINQTRAVGGRIIAVGTTVVRALESVVDLSSKVHAGHGYTRLHVTSEHKLKAVDGLLTGLHEPEASHLDLLTGFLPKQVIRSAYEQAVKERYLWHEFGDLNLII</sequence>
<dbReference type="SUPFAM" id="SSF111337">
    <property type="entry name" value="QueA-like"/>
    <property type="match status" value="1"/>
</dbReference>
<protein>
    <submittedName>
        <fullName evidence="5">Queuosine biosynthesis protein</fullName>
    </submittedName>
</protein>
<dbReference type="PANTHER" id="PTHR30307">
    <property type="entry name" value="S-ADENOSYLMETHIONINE:TRNA RIBOSYLTRANSFERASE-ISOMERASE"/>
    <property type="match status" value="1"/>
</dbReference>
<reference evidence="5" key="2">
    <citation type="journal article" date="2019" name="Genome Biol. Evol.">
        <title>Day and night: Metabolic profiles and evolutionary relationships of six axenic non-marine cyanobacteria.</title>
        <authorList>
            <person name="Will S.E."/>
            <person name="Henke P."/>
            <person name="Boedeker C."/>
            <person name="Huang S."/>
            <person name="Brinkmann H."/>
            <person name="Rohde M."/>
            <person name="Jarek M."/>
            <person name="Friedl T."/>
            <person name="Seufert S."/>
            <person name="Schumacher M."/>
            <person name="Overmann J."/>
            <person name="Neumann-Schaal M."/>
            <person name="Petersen J."/>
        </authorList>
    </citation>
    <scope>NUCLEOTIDE SEQUENCE [LARGE SCALE GENOMIC DNA]</scope>
    <source>
        <strain evidence="5">PCC 7102</strain>
    </source>
</reference>
<dbReference type="AlphaFoldDB" id="A0A3S1CS03"/>
<dbReference type="Proteomes" id="UP000271624">
    <property type="component" value="Unassembled WGS sequence"/>
</dbReference>
<dbReference type="InterPro" id="IPR036100">
    <property type="entry name" value="QueA_sf"/>
</dbReference>
<dbReference type="GO" id="GO:0051075">
    <property type="term" value="F:S-adenosylmethionine:tRNA ribosyltransferase-isomerase activity"/>
    <property type="evidence" value="ECO:0007669"/>
    <property type="project" value="TreeGrafter"/>
</dbReference>
<dbReference type="InterPro" id="IPR042119">
    <property type="entry name" value="QueA_dom2"/>
</dbReference>
<gene>
    <name evidence="5" type="ORF">DSM106972_026100</name>
</gene>
<evidence type="ECO:0000256" key="2">
    <source>
        <dbReference type="ARBA" id="ARBA00022679"/>
    </source>
</evidence>
<dbReference type="EMBL" id="RSCL01000005">
    <property type="protein sequence ID" value="RUT07349.1"/>
    <property type="molecule type" value="Genomic_DNA"/>
</dbReference>
<evidence type="ECO:0000256" key="1">
    <source>
        <dbReference type="ARBA" id="ARBA00022490"/>
    </source>
</evidence>
<dbReference type="Gene3D" id="2.40.10.240">
    <property type="entry name" value="QueA-like"/>
    <property type="match status" value="1"/>
</dbReference>
<dbReference type="Pfam" id="PF02547">
    <property type="entry name" value="Queuosine_synth"/>
    <property type="match status" value="1"/>
</dbReference>
<keyword evidence="3" id="KW-0949">S-adenosyl-L-methionine</keyword>
<evidence type="ECO:0000256" key="3">
    <source>
        <dbReference type="ARBA" id="ARBA00022691"/>
    </source>
</evidence>
<proteinExistence type="predicted"/>
<comment type="caution">
    <text evidence="5">The sequence shown here is derived from an EMBL/GenBank/DDBJ whole genome shotgun (WGS) entry which is preliminary data.</text>
</comment>
<dbReference type="RefSeq" id="WP_127081164.1">
    <property type="nucleotide sequence ID" value="NZ_RSCL01000005.1"/>
</dbReference>
<keyword evidence="1" id="KW-0963">Cytoplasm</keyword>
<reference evidence="5" key="1">
    <citation type="submission" date="2018-12" db="EMBL/GenBank/DDBJ databases">
        <authorList>
            <person name="Will S."/>
            <person name="Neumann-Schaal M."/>
            <person name="Henke P."/>
        </authorList>
    </citation>
    <scope>NUCLEOTIDE SEQUENCE</scope>
    <source>
        <strain evidence="5">PCC 7102</strain>
    </source>
</reference>
<keyword evidence="2" id="KW-0808">Transferase</keyword>
<evidence type="ECO:0000313" key="6">
    <source>
        <dbReference type="Proteomes" id="UP000271624"/>
    </source>
</evidence>
<evidence type="ECO:0000313" key="5">
    <source>
        <dbReference type="EMBL" id="RUT07349.1"/>
    </source>
</evidence>
<accession>A0A3S1CS03</accession>
<name>A0A3S1CS03_9CYAN</name>
<dbReference type="GO" id="GO:0008616">
    <property type="term" value="P:tRNA queuosine(34) biosynthetic process"/>
    <property type="evidence" value="ECO:0007669"/>
    <property type="project" value="UniProtKB-KW"/>
</dbReference>
<keyword evidence="6" id="KW-1185">Reference proteome</keyword>